<comment type="subcellular location">
    <subcellularLocation>
        <location evidence="1">Cell membrane</location>
        <topology evidence="1">Single-pass membrane protein</topology>
    </subcellularLocation>
</comment>
<evidence type="ECO:0000256" key="6">
    <source>
        <dbReference type="ARBA" id="ARBA00023136"/>
    </source>
</evidence>
<dbReference type="SUPFAM" id="SSF103088">
    <property type="entry name" value="OmpA-like"/>
    <property type="match status" value="1"/>
</dbReference>
<keyword evidence="5 9" id="KW-1133">Transmembrane helix</keyword>
<dbReference type="Proteomes" id="UP000218890">
    <property type="component" value="Chromosome"/>
</dbReference>
<sequence length="359" mass="40854">MVDENKTRPIVVKRVKKAEHGHHGGSWKIAFADFMTAMFAIFLVLWLLLALDDDQRRGIGQYFQDPTAFKDPASREVIDFEGERQAPIDLEGMPIGRDWLETEEMRELAEDFHERVMGIPELEDYHDQILMDLTEDGLRIQLVDEEGRPMYESGSAQPEPHTQRILRALAEAFEGIPNPISISGHTDARPFVRDDYDNWFLSADRANEARVILRDAGLGSDRVAQVSGYADTIPFDREDPRSPVNRRISLTLLSPDAISRIAEREGSVGESLDMGQLEEGGPVDLLTPEERRERDEGAQLRREQPPDVEDPEPEQEAEDPEPEREAEEPEGEPDGEDAEGEPRDLLTPEERRRPEPETW</sequence>
<dbReference type="AlphaFoldDB" id="A0A0X8X8C1"/>
<feature type="compositionally biased region" description="Basic and acidic residues" evidence="8">
    <location>
        <begin position="288"/>
        <end position="305"/>
    </location>
</feature>
<dbReference type="CDD" id="cd07185">
    <property type="entry name" value="OmpA_C-like"/>
    <property type="match status" value="1"/>
</dbReference>
<feature type="transmembrane region" description="Helical" evidence="9">
    <location>
        <begin position="29"/>
        <end position="51"/>
    </location>
</feature>
<dbReference type="GO" id="GO:0005886">
    <property type="term" value="C:plasma membrane"/>
    <property type="evidence" value="ECO:0007669"/>
    <property type="project" value="UniProtKB-SubCell"/>
</dbReference>
<dbReference type="InterPro" id="IPR025713">
    <property type="entry name" value="MotB-like_N_dom"/>
</dbReference>
<comment type="similarity">
    <text evidence="2">Belongs to the MotB family.</text>
</comment>
<dbReference type="Pfam" id="PF13677">
    <property type="entry name" value="MotB_plug"/>
    <property type="match status" value="1"/>
</dbReference>
<evidence type="ECO:0000256" key="1">
    <source>
        <dbReference type="ARBA" id="ARBA00004162"/>
    </source>
</evidence>
<name>A0A0X8X8C1_HALHR</name>
<feature type="compositionally biased region" description="Acidic residues" evidence="8">
    <location>
        <begin position="306"/>
        <end position="339"/>
    </location>
</feature>
<evidence type="ECO:0000259" key="10">
    <source>
        <dbReference type="PROSITE" id="PS51123"/>
    </source>
</evidence>
<keyword evidence="11" id="KW-0969">Cilium</keyword>
<keyword evidence="3" id="KW-1003">Cell membrane</keyword>
<gene>
    <name evidence="11" type="ORF">HH1059_06940</name>
</gene>
<proteinExistence type="inferred from homology"/>
<keyword evidence="11" id="KW-0966">Cell projection</keyword>
<evidence type="ECO:0000313" key="12">
    <source>
        <dbReference type="Proteomes" id="UP000218890"/>
    </source>
</evidence>
<feature type="compositionally biased region" description="Basic and acidic residues" evidence="8">
    <location>
        <begin position="340"/>
        <end position="359"/>
    </location>
</feature>
<evidence type="ECO:0000256" key="4">
    <source>
        <dbReference type="ARBA" id="ARBA00022692"/>
    </source>
</evidence>
<dbReference type="PANTHER" id="PTHR30329:SF21">
    <property type="entry name" value="LIPOPROTEIN YIAD-RELATED"/>
    <property type="match status" value="1"/>
</dbReference>
<dbReference type="InterPro" id="IPR036737">
    <property type="entry name" value="OmpA-like_sf"/>
</dbReference>
<evidence type="ECO:0000256" key="8">
    <source>
        <dbReference type="SAM" id="MobiDB-lite"/>
    </source>
</evidence>
<dbReference type="InterPro" id="IPR050330">
    <property type="entry name" value="Bact_OuterMem_StrucFunc"/>
</dbReference>
<dbReference type="EMBL" id="AP017372">
    <property type="protein sequence ID" value="BAU57380.1"/>
    <property type="molecule type" value="Genomic_DNA"/>
</dbReference>
<evidence type="ECO:0000313" key="11">
    <source>
        <dbReference type="EMBL" id="BAU57380.1"/>
    </source>
</evidence>
<evidence type="ECO:0000256" key="9">
    <source>
        <dbReference type="SAM" id="Phobius"/>
    </source>
</evidence>
<evidence type="ECO:0000256" key="3">
    <source>
        <dbReference type="ARBA" id="ARBA00022475"/>
    </source>
</evidence>
<dbReference type="PROSITE" id="PS51123">
    <property type="entry name" value="OMPA_2"/>
    <property type="match status" value="1"/>
</dbReference>
<evidence type="ECO:0000256" key="5">
    <source>
        <dbReference type="ARBA" id="ARBA00022989"/>
    </source>
</evidence>
<reference evidence="11" key="1">
    <citation type="submission" date="2016-02" db="EMBL/GenBank/DDBJ databases">
        <title>Halorhodospira halochloris DSM-1059 complete genome, version 2.</title>
        <authorList>
            <person name="Tsukatani Y."/>
        </authorList>
    </citation>
    <scope>NUCLEOTIDE SEQUENCE</scope>
    <source>
        <strain evidence="11">DSM 1059</strain>
    </source>
</reference>
<feature type="region of interest" description="Disordered" evidence="8">
    <location>
        <begin position="266"/>
        <end position="359"/>
    </location>
</feature>
<dbReference type="InterPro" id="IPR006665">
    <property type="entry name" value="OmpA-like"/>
</dbReference>
<dbReference type="KEGG" id="hhk:HH1059_06940"/>
<dbReference type="Pfam" id="PF00691">
    <property type="entry name" value="OmpA"/>
    <property type="match status" value="1"/>
</dbReference>
<keyword evidence="6 7" id="KW-0472">Membrane</keyword>
<evidence type="ECO:0000256" key="7">
    <source>
        <dbReference type="PROSITE-ProRule" id="PRU00473"/>
    </source>
</evidence>
<keyword evidence="4 9" id="KW-0812">Transmembrane</keyword>
<protein>
    <submittedName>
        <fullName evidence="11">Flagellar motor rotation protein MotB</fullName>
    </submittedName>
</protein>
<feature type="domain" description="OmpA-like" evidence="10">
    <location>
        <begin position="138"/>
        <end position="256"/>
    </location>
</feature>
<keyword evidence="11" id="KW-0282">Flagellum</keyword>
<keyword evidence="12" id="KW-1185">Reference proteome</keyword>
<dbReference type="PANTHER" id="PTHR30329">
    <property type="entry name" value="STATOR ELEMENT OF FLAGELLAR MOTOR COMPLEX"/>
    <property type="match status" value="1"/>
</dbReference>
<accession>A0A0X8X8C1</accession>
<evidence type="ECO:0000256" key="2">
    <source>
        <dbReference type="ARBA" id="ARBA00008914"/>
    </source>
</evidence>
<dbReference type="Gene3D" id="3.30.1330.60">
    <property type="entry name" value="OmpA-like domain"/>
    <property type="match status" value="1"/>
</dbReference>
<organism evidence="11 12">
    <name type="scientific">Halorhodospira halochloris</name>
    <name type="common">Ectothiorhodospira halochloris</name>
    <dbReference type="NCBI Taxonomy" id="1052"/>
    <lineage>
        <taxon>Bacteria</taxon>
        <taxon>Pseudomonadati</taxon>
        <taxon>Pseudomonadota</taxon>
        <taxon>Gammaproteobacteria</taxon>
        <taxon>Chromatiales</taxon>
        <taxon>Ectothiorhodospiraceae</taxon>
        <taxon>Halorhodospira</taxon>
    </lineage>
</organism>